<dbReference type="SUPFAM" id="SSF52075">
    <property type="entry name" value="Outer arm dynein light chain 1"/>
    <property type="match status" value="1"/>
</dbReference>
<dbReference type="GO" id="GO:0005737">
    <property type="term" value="C:cytoplasm"/>
    <property type="evidence" value="ECO:0007669"/>
    <property type="project" value="UniProtKB-SubCell"/>
</dbReference>
<evidence type="ECO:0000256" key="4">
    <source>
        <dbReference type="ARBA" id="ARBA00022614"/>
    </source>
</evidence>
<keyword evidence="6" id="KW-0812">Transmembrane</keyword>
<evidence type="ECO:0000256" key="5">
    <source>
        <dbReference type="ARBA" id="ARBA00022737"/>
    </source>
</evidence>
<protein>
    <recommendedName>
        <fullName evidence="2">Leucine-rich repeat-containing protein 51</fullName>
    </recommendedName>
</protein>
<keyword evidence="3" id="KW-0963">Cytoplasm</keyword>
<feature type="transmembrane region" description="Helical" evidence="6">
    <location>
        <begin position="41"/>
        <end position="59"/>
    </location>
</feature>
<dbReference type="AlphaFoldDB" id="A0A8B7EYB0"/>
<evidence type="ECO:0000256" key="3">
    <source>
        <dbReference type="ARBA" id="ARBA00022490"/>
    </source>
</evidence>
<dbReference type="EMBL" id="ABDC03006482">
    <property type="status" value="NOT_ANNOTATED_CDS"/>
    <property type="molecule type" value="Genomic_DNA"/>
</dbReference>
<dbReference type="PROSITE" id="PS51450">
    <property type="entry name" value="LRR"/>
    <property type="match status" value="1"/>
</dbReference>
<dbReference type="GeneTree" id="ENSGT00940000161220"/>
<reference evidence="7" key="1">
    <citation type="submission" date="2016-12" db="EMBL/GenBank/DDBJ databases">
        <title>Mouse lemur reference genome and diversity panel.</title>
        <authorList>
            <person name="Harris R."/>
            <person name="Larsen P."/>
            <person name="Liu Y."/>
            <person name="Hughes D.S."/>
            <person name="Murali S."/>
            <person name="Raveendran M."/>
            <person name="Korchina V."/>
            <person name="Wang M."/>
            <person name="Jhangiani S."/>
            <person name="Bandaranaike D."/>
            <person name="Bellair M."/>
            <person name="Blankenburg K."/>
            <person name="Chao H."/>
            <person name="Dahdouli M."/>
            <person name="Dinh H."/>
            <person name="Doddapaneni H."/>
            <person name="English A."/>
            <person name="Firestine M."/>
            <person name="Gnanaolivu R."/>
            <person name="Gross S."/>
            <person name="Hernandez B."/>
            <person name="Javaid M."/>
            <person name="Jayaseelan J."/>
            <person name="Jones J."/>
            <person name="Khan Z."/>
            <person name="Kovar C."/>
            <person name="Kurapati P."/>
            <person name="Le B."/>
            <person name="Lee S."/>
            <person name="Li M."/>
            <person name="Mathew T."/>
            <person name="Narasimhan A."/>
            <person name="Ngo D."/>
            <person name="Nguyen L."/>
            <person name="Okwuonu G."/>
            <person name="Ongeri F."/>
            <person name="Osuji N."/>
            <person name="Pu L.-L."/>
            <person name="Puazo M."/>
            <person name="Quiroz J."/>
            <person name="Raj R."/>
            <person name="Rajbhandari K."/>
            <person name="Reid J.G."/>
            <person name="Santibanez J."/>
            <person name="Sexton D."/>
            <person name="Skinner E."/>
            <person name="Vee V."/>
            <person name="Weissenberger G."/>
            <person name="Wu Y."/>
            <person name="Xin Y."/>
            <person name="Han Y."/>
            <person name="Campbell C."/>
            <person name="Brown A."/>
            <person name="Sullivan B."/>
            <person name="Shelton J."/>
            <person name="Brown S."/>
            <person name="Dudchenko O."/>
            <person name="Machol I."/>
            <person name="Durand N."/>
            <person name="Shamim M."/>
            <person name="Lieberman A."/>
            <person name="Muzny D.M."/>
            <person name="Richards S."/>
            <person name="Yoder A."/>
            <person name="Worley K.C."/>
            <person name="Rogers J."/>
            <person name="Gibbs R.A."/>
        </authorList>
    </citation>
    <scope>NUCLEOTIDE SEQUENCE [LARGE SCALE GENOMIC DNA]</scope>
</reference>
<dbReference type="Ensembl" id="ENSMICT00000049687.2">
    <property type="protein sequence ID" value="ENSMICP00000017907.2"/>
    <property type="gene ID" value="ENSMICG00000010445.3"/>
</dbReference>
<evidence type="ECO:0000313" key="7">
    <source>
        <dbReference type="Ensembl" id="ENSMICP00000017907.2"/>
    </source>
</evidence>
<evidence type="ECO:0000256" key="1">
    <source>
        <dbReference type="ARBA" id="ARBA00004496"/>
    </source>
</evidence>
<dbReference type="Pfam" id="PF14580">
    <property type="entry name" value="LRR_9"/>
    <property type="match status" value="1"/>
</dbReference>
<dbReference type="PANTHER" id="PTHR46545:SF1">
    <property type="entry name" value="LEUCINE-RICH REPEAT-CONTAINING PROTEIN 51"/>
    <property type="match status" value="1"/>
</dbReference>
<accession>A0A8B7EYB0</accession>
<dbReference type="Proteomes" id="UP000694394">
    <property type="component" value="Chromosome 5"/>
</dbReference>
<keyword evidence="8" id="KW-1185">Reference proteome</keyword>
<evidence type="ECO:0000256" key="6">
    <source>
        <dbReference type="SAM" id="Phobius"/>
    </source>
</evidence>
<reference evidence="7" key="2">
    <citation type="submission" date="2025-08" db="UniProtKB">
        <authorList>
            <consortium name="Ensembl"/>
        </authorList>
    </citation>
    <scope>IDENTIFICATION</scope>
</reference>
<reference evidence="7" key="3">
    <citation type="submission" date="2025-09" db="UniProtKB">
        <authorList>
            <consortium name="Ensembl"/>
        </authorList>
    </citation>
    <scope>IDENTIFICATION</scope>
</reference>
<keyword evidence="6" id="KW-1133">Transmembrane helix</keyword>
<evidence type="ECO:0000313" key="8">
    <source>
        <dbReference type="Proteomes" id="UP000694394"/>
    </source>
</evidence>
<dbReference type="EMBL" id="ABDC03006481">
    <property type="status" value="NOT_ANNOTATED_CDS"/>
    <property type="molecule type" value="Genomic_DNA"/>
</dbReference>
<evidence type="ECO:0000256" key="2">
    <source>
        <dbReference type="ARBA" id="ARBA00014223"/>
    </source>
</evidence>
<keyword evidence="6" id="KW-0472">Membrane</keyword>
<gene>
    <name evidence="7" type="primary">TOMT</name>
    <name evidence="7" type="synonym">LOC105860325</name>
</gene>
<keyword evidence="5" id="KW-0677">Repeat</keyword>
<dbReference type="PANTHER" id="PTHR46545">
    <property type="entry name" value="LEUCINE-RICH REPEAT-CONTAINING PROTEIN 51"/>
    <property type="match status" value="1"/>
</dbReference>
<name>A0A8B7EYB0_MICMU</name>
<keyword evidence="4" id="KW-0433">Leucine-rich repeat</keyword>
<organism evidence="7 8">
    <name type="scientific">Microcebus murinus</name>
    <name type="common">Gray mouse lemur</name>
    <name type="synonym">Lemur murinus</name>
    <dbReference type="NCBI Taxonomy" id="30608"/>
    <lineage>
        <taxon>Eukaryota</taxon>
        <taxon>Metazoa</taxon>
        <taxon>Chordata</taxon>
        <taxon>Craniata</taxon>
        <taxon>Vertebrata</taxon>
        <taxon>Euteleostomi</taxon>
        <taxon>Mammalia</taxon>
        <taxon>Eutheria</taxon>
        <taxon>Euarchontoglires</taxon>
        <taxon>Primates</taxon>
        <taxon>Strepsirrhini</taxon>
        <taxon>Lemuriformes</taxon>
        <taxon>Cheirogaleidae</taxon>
        <taxon>Microcebus</taxon>
    </lineage>
</organism>
<comment type="subcellular location">
    <subcellularLocation>
        <location evidence="1">Cytoplasm</location>
    </subcellularLocation>
</comment>
<proteinExistence type="predicted"/>
<dbReference type="Gene3D" id="3.80.10.10">
    <property type="entry name" value="Ribonuclease Inhibitor"/>
    <property type="match status" value="1"/>
</dbReference>
<sequence>MSRRDYMNTLVQEPPLDYSFRSIHIIPVPTHMRVHMHMHTTFVHVLTIVPVLLYLVNISEATEIQASASLDLVSEDPRPGLRPLRHSKSGKSLTQSLWLNNNVLNDLEHFNEVVSQLLAYPQNLAWIDLSFNDLTSIDPVLTTFCNLSVIYLHGNSIHRLSEVNKLAVLPRLRSLTLHGNPMEEEKGYRQYVLCTLPRITTLDFSGITKADRTTAEVWKRMNIKPKKVKIKQNAL</sequence>
<dbReference type="InterPro" id="IPR032675">
    <property type="entry name" value="LRR_dom_sf"/>
</dbReference>
<dbReference type="InterPro" id="IPR001611">
    <property type="entry name" value="Leu-rich_rpt"/>
</dbReference>